<dbReference type="HOGENOM" id="CLU_074949_0_0_1"/>
<accession>B7FQV3</accession>
<protein>
    <recommendedName>
        <fullName evidence="2">Fe2OG dioxygenase domain-containing protein</fullName>
    </recommendedName>
</protein>
<reference evidence="4" key="2">
    <citation type="submission" date="2008-08" db="EMBL/GenBank/DDBJ databases">
        <authorList>
            <consortium name="Diatom Consortium"/>
            <person name="Grigoriev I."/>
            <person name="Grimwood J."/>
            <person name="Kuo A."/>
            <person name="Otillar R.P."/>
            <person name="Salamov A."/>
            <person name="Detter J.C."/>
            <person name="Lindquist E."/>
            <person name="Shapiro H."/>
            <person name="Lucas S."/>
            <person name="Glavina del Rio T."/>
            <person name="Pitluck S."/>
            <person name="Rokhsar D."/>
            <person name="Bowler C."/>
        </authorList>
    </citation>
    <scope>GENOME REANNOTATION</scope>
    <source>
        <strain evidence="4">CCAP 1055/1</strain>
    </source>
</reference>
<comment type="similarity">
    <text evidence="1">Belongs to the iron/ascorbate-dependent oxidoreductase family.</text>
</comment>
<dbReference type="SUPFAM" id="SSF51197">
    <property type="entry name" value="Clavaminate synthase-like"/>
    <property type="match status" value="1"/>
</dbReference>
<evidence type="ECO:0000313" key="4">
    <source>
        <dbReference type="Proteomes" id="UP000000759"/>
    </source>
</evidence>
<dbReference type="PROSITE" id="PS51471">
    <property type="entry name" value="FE2OG_OXY"/>
    <property type="match status" value="1"/>
</dbReference>
<keyword evidence="1" id="KW-0479">Metal-binding</keyword>
<dbReference type="eggNOG" id="ENOG502TAWA">
    <property type="taxonomic scope" value="Eukaryota"/>
</dbReference>
<name>B7FQV3_PHATC</name>
<dbReference type="OMA" id="HYNQTET"/>
<organism evidence="3 4">
    <name type="scientific">Phaeodactylum tricornutum (strain CCAP 1055/1)</name>
    <dbReference type="NCBI Taxonomy" id="556484"/>
    <lineage>
        <taxon>Eukaryota</taxon>
        <taxon>Sar</taxon>
        <taxon>Stramenopiles</taxon>
        <taxon>Ochrophyta</taxon>
        <taxon>Bacillariophyta</taxon>
        <taxon>Bacillariophyceae</taxon>
        <taxon>Bacillariophycidae</taxon>
        <taxon>Naviculales</taxon>
        <taxon>Phaeodactylaceae</taxon>
        <taxon>Phaeodactylum</taxon>
    </lineage>
</organism>
<evidence type="ECO:0000256" key="1">
    <source>
        <dbReference type="RuleBase" id="RU003682"/>
    </source>
</evidence>
<dbReference type="OrthoDB" id="424053at2759"/>
<dbReference type="InParanoid" id="B7FQV3"/>
<gene>
    <name evidence="3" type="ORF">PHATRDRAFT_43168</name>
</gene>
<dbReference type="Gene3D" id="2.60.120.620">
    <property type="entry name" value="q2cbj1_9rhob like domain"/>
    <property type="match status" value="1"/>
</dbReference>
<proteinExistence type="inferred from homology"/>
<evidence type="ECO:0000313" key="3">
    <source>
        <dbReference type="EMBL" id="EEC51934.1"/>
    </source>
</evidence>
<evidence type="ECO:0000259" key="2">
    <source>
        <dbReference type="PROSITE" id="PS51471"/>
    </source>
</evidence>
<sequence length="282" mass="31721">MNFERYPWLKDLTTADALREIAKARRQYQSQGAFLFPYFIRPDVLEKCCSEARAQESEAFTTDDHHTAYLGPQNCNYPENSVVNHKMKTQVASIAYDELPHESSLASLYNDETLLRLISLIVQKELFLSDDPLGCCSINVFRPGYHHSFHFDESEFSTTLMLQDAADTDSGLFQYTDPLRQSASDPALADVAAIVQAYDHMNEPPHGGFHEHDAAHRAPTLHTLDFRPGTLSLFSGSRSLHRVTQVRGSRSRLVAVLTLATQPGFRNSVVVQKLFWGRSVSG</sequence>
<dbReference type="InterPro" id="IPR005123">
    <property type="entry name" value="Oxoglu/Fe-dep_dioxygenase_dom"/>
</dbReference>
<dbReference type="PaxDb" id="2850-Phatr43168"/>
<dbReference type="GO" id="GO:0046872">
    <property type="term" value="F:metal ion binding"/>
    <property type="evidence" value="ECO:0007669"/>
    <property type="project" value="UniProtKB-KW"/>
</dbReference>
<reference evidence="3 4" key="1">
    <citation type="journal article" date="2008" name="Nature">
        <title>The Phaeodactylum genome reveals the evolutionary history of diatom genomes.</title>
        <authorList>
            <person name="Bowler C."/>
            <person name="Allen A.E."/>
            <person name="Badger J.H."/>
            <person name="Grimwood J."/>
            <person name="Jabbari K."/>
            <person name="Kuo A."/>
            <person name="Maheswari U."/>
            <person name="Martens C."/>
            <person name="Maumus F."/>
            <person name="Otillar R.P."/>
            <person name="Rayko E."/>
            <person name="Salamov A."/>
            <person name="Vandepoele K."/>
            <person name="Beszteri B."/>
            <person name="Gruber A."/>
            <person name="Heijde M."/>
            <person name="Katinka M."/>
            <person name="Mock T."/>
            <person name="Valentin K."/>
            <person name="Verret F."/>
            <person name="Berges J.A."/>
            <person name="Brownlee C."/>
            <person name="Cadoret J.P."/>
            <person name="Chiovitti A."/>
            <person name="Choi C.J."/>
            <person name="Coesel S."/>
            <person name="De Martino A."/>
            <person name="Detter J.C."/>
            <person name="Durkin C."/>
            <person name="Falciatore A."/>
            <person name="Fournet J."/>
            <person name="Haruta M."/>
            <person name="Huysman M.J."/>
            <person name="Jenkins B.D."/>
            <person name="Jiroutova K."/>
            <person name="Jorgensen R.E."/>
            <person name="Joubert Y."/>
            <person name="Kaplan A."/>
            <person name="Kroger N."/>
            <person name="Kroth P.G."/>
            <person name="La Roche J."/>
            <person name="Lindquist E."/>
            <person name="Lommer M."/>
            <person name="Martin-Jezequel V."/>
            <person name="Lopez P.J."/>
            <person name="Lucas S."/>
            <person name="Mangogna M."/>
            <person name="McGinnis K."/>
            <person name="Medlin L.K."/>
            <person name="Montsant A."/>
            <person name="Oudot-Le Secq M.P."/>
            <person name="Napoli C."/>
            <person name="Obornik M."/>
            <person name="Parker M.S."/>
            <person name="Petit J.L."/>
            <person name="Porcel B.M."/>
            <person name="Poulsen N."/>
            <person name="Robison M."/>
            <person name="Rychlewski L."/>
            <person name="Rynearson T.A."/>
            <person name="Schmutz J."/>
            <person name="Shapiro H."/>
            <person name="Siaut M."/>
            <person name="Stanley M."/>
            <person name="Sussman M.R."/>
            <person name="Taylor A.R."/>
            <person name="Vardi A."/>
            <person name="von Dassow P."/>
            <person name="Vyverman W."/>
            <person name="Willis A."/>
            <person name="Wyrwicz L.S."/>
            <person name="Rokhsar D.S."/>
            <person name="Weissenbach J."/>
            <person name="Armbrust E.V."/>
            <person name="Green B.R."/>
            <person name="Van de Peer Y."/>
            <person name="Grigoriev I.V."/>
        </authorList>
    </citation>
    <scope>NUCLEOTIDE SEQUENCE [LARGE SCALE GENOMIC DNA]</scope>
    <source>
        <strain evidence="3 4">CCAP 1055/1</strain>
    </source>
</reference>
<keyword evidence="1" id="KW-0408">Iron</keyword>
<dbReference type="Proteomes" id="UP000000759">
    <property type="component" value="Chromosome 1"/>
</dbReference>
<feature type="domain" description="Fe2OG dioxygenase" evidence="2">
    <location>
        <begin position="131"/>
        <end position="263"/>
    </location>
</feature>
<dbReference type="AlphaFoldDB" id="B7FQV3"/>
<keyword evidence="4" id="KW-1185">Reference proteome</keyword>
<dbReference type="KEGG" id="pti:PHATRDRAFT_43168"/>
<dbReference type="GO" id="GO:0016491">
    <property type="term" value="F:oxidoreductase activity"/>
    <property type="evidence" value="ECO:0007669"/>
    <property type="project" value="UniProtKB-KW"/>
</dbReference>
<dbReference type="RefSeq" id="XP_002177471.1">
    <property type="nucleotide sequence ID" value="XM_002177435.1"/>
</dbReference>
<dbReference type="GeneID" id="7196919"/>
<keyword evidence="1" id="KW-0560">Oxidoreductase</keyword>
<dbReference type="EMBL" id="CM000605">
    <property type="protein sequence ID" value="EEC51934.1"/>
    <property type="molecule type" value="Genomic_DNA"/>
</dbReference>